<accession>A0ABS0TUG7</accession>
<gene>
    <name evidence="6" type="ORF">JEQ07_16555</name>
</gene>
<keyword evidence="2" id="KW-0732">Signal</keyword>
<keyword evidence="4 5" id="KW-0326">Glycosidase</keyword>
<dbReference type="Gene3D" id="2.115.10.20">
    <property type="entry name" value="Glycosyl hydrolase domain, family 43"/>
    <property type="match status" value="1"/>
</dbReference>
<sequence>MRDYPNPLIEQRADPFVLRHSDGYYYFTASVPEYDRLELRRARSINELSQASPTVVWQKPQQGPMSHLIWAPELHFINSKWYLYFAAAHSPEIADGLFQHRMFALECSAANPLTGDWVEKGRIYTHIDSFSLDATHFEHRGKHYYLWAQKDPAIHGNSNLYLAEMANPWTLKGQPVMLSQPELPWETVGFSVNEGPAVITHGQKIFISYSASATDENYCLGLLWADIDSDITDATQWHKLGQPLFRTSVKNREFGPGHNSFTLDEQGQDLLVYHARNYTEIEGDPLYDPNRHTRIKSLEWDGEGMPVLGEPPADNR</sequence>
<dbReference type="PIRSF" id="PIRSF025414">
    <property type="entry name" value="Alpha-L-arabinofuranosidase"/>
    <property type="match status" value="1"/>
</dbReference>
<dbReference type="PANTHER" id="PTHR43817:SF1">
    <property type="entry name" value="HYDROLASE, FAMILY 43, PUTATIVE (AFU_ORTHOLOGUE AFUA_3G01660)-RELATED"/>
    <property type="match status" value="1"/>
</dbReference>
<dbReference type="Pfam" id="PF04616">
    <property type="entry name" value="Glyco_hydro_43"/>
    <property type="match status" value="1"/>
</dbReference>
<evidence type="ECO:0000256" key="2">
    <source>
        <dbReference type="ARBA" id="ARBA00022729"/>
    </source>
</evidence>
<dbReference type="InterPro" id="IPR023296">
    <property type="entry name" value="Glyco_hydro_beta-prop_sf"/>
</dbReference>
<dbReference type="InterPro" id="IPR016828">
    <property type="entry name" value="Alpha-L-arabinofuranosidase"/>
</dbReference>
<comment type="similarity">
    <text evidence="1 5">Belongs to the glycosyl hydrolase 43 family.</text>
</comment>
<keyword evidence="3 5" id="KW-0378">Hydrolase</keyword>
<dbReference type="EMBL" id="JAEHSL010000014">
    <property type="protein sequence ID" value="MBI6182001.1"/>
    <property type="molecule type" value="Genomic_DNA"/>
</dbReference>
<dbReference type="SUPFAM" id="SSF75005">
    <property type="entry name" value="Arabinanase/levansucrase/invertase"/>
    <property type="match status" value="1"/>
</dbReference>
<evidence type="ECO:0000256" key="1">
    <source>
        <dbReference type="ARBA" id="ARBA00009865"/>
    </source>
</evidence>
<evidence type="ECO:0000256" key="3">
    <source>
        <dbReference type="ARBA" id="ARBA00022801"/>
    </source>
</evidence>
<evidence type="ECO:0000256" key="4">
    <source>
        <dbReference type="ARBA" id="ARBA00023295"/>
    </source>
</evidence>
<dbReference type="PANTHER" id="PTHR43817">
    <property type="entry name" value="GLYCOSYL HYDROLASE"/>
    <property type="match status" value="1"/>
</dbReference>
<dbReference type="Proteomes" id="UP000639004">
    <property type="component" value="Unassembled WGS sequence"/>
</dbReference>
<organism evidence="6 7">
    <name type="scientific">Serratia proteamaculans</name>
    <dbReference type="NCBI Taxonomy" id="28151"/>
    <lineage>
        <taxon>Bacteria</taxon>
        <taxon>Pseudomonadati</taxon>
        <taxon>Pseudomonadota</taxon>
        <taxon>Gammaproteobacteria</taxon>
        <taxon>Enterobacterales</taxon>
        <taxon>Yersiniaceae</taxon>
        <taxon>Serratia</taxon>
    </lineage>
</organism>
<evidence type="ECO:0000313" key="6">
    <source>
        <dbReference type="EMBL" id="MBI6182001.1"/>
    </source>
</evidence>
<name>A0ABS0TUG7_SERPR</name>
<protein>
    <submittedName>
        <fullName evidence="6">Family 43 glycosylhydrolase</fullName>
    </submittedName>
</protein>
<evidence type="ECO:0000313" key="7">
    <source>
        <dbReference type="Proteomes" id="UP000639004"/>
    </source>
</evidence>
<comment type="caution">
    <text evidence="6">The sequence shown here is derived from an EMBL/GenBank/DDBJ whole genome shotgun (WGS) entry which is preliminary data.</text>
</comment>
<keyword evidence="7" id="KW-1185">Reference proteome</keyword>
<proteinExistence type="inferred from homology"/>
<dbReference type="CDD" id="cd18817">
    <property type="entry name" value="GH43f_LbAraf43-like"/>
    <property type="match status" value="1"/>
</dbReference>
<reference evidence="6 7" key="1">
    <citation type="submission" date="2020-12" db="EMBL/GenBank/DDBJ databases">
        <title>Enhanced detection system for hospital associated transmission using whole genome sequencing surveillance.</title>
        <authorList>
            <person name="Harrison L.H."/>
            <person name="Van Tyne D."/>
            <person name="Marsh J.W."/>
            <person name="Griffith M.P."/>
            <person name="Snyder D.J."/>
            <person name="Cooper V.S."/>
            <person name="Mustapha M."/>
        </authorList>
    </citation>
    <scope>NUCLEOTIDE SEQUENCE [LARGE SCALE GENOMIC DNA]</scope>
    <source>
        <strain evidence="6 7">SER00238</strain>
    </source>
</reference>
<evidence type="ECO:0000256" key="5">
    <source>
        <dbReference type="RuleBase" id="RU361187"/>
    </source>
</evidence>
<dbReference type="RefSeq" id="WP_129938814.1">
    <property type="nucleotide sequence ID" value="NZ_CAMITK010000004.1"/>
</dbReference>
<dbReference type="InterPro" id="IPR006710">
    <property type="entry name" value="Glyco_hydro_43"/>
</dbReference>